<feature type="transmembrane region" description="Helical" evidence="9">
    <location>
        <begin position="6"/>
        <end position="34"/>
    </location>
</feature>
<comment type="caution">
    <text evidence="11">The sequence shown here is derived from an EMBL/GenBank/DDBJ whole genome shotgun (WGS) entry which is preliminary data.</text>
</comment>
<dbReference type="InterPro" id="IPR004563">
    <property type="entry name" value="Apolipo_AcylTrfase"/>
</dbReference>
<feature type="transmembrane region" description="Helical" evidence="9">
    <location>
        <begin position="71"/>
        <end position="97"/>
    </location>
</feature>
<name>A0A2J0LQL0_9BACT</name>
<proteinExistence type="inferred from homology"/>
<evidence type="ECO:0000256" key="7">
    <source>
        <dbReference type="ARBA" id="ARBA00023136"/>
    </source>
</evidence>
<feature type="transmembrane region" description="Helical" evidence="9">
    <location>
        <begin position="197"/>
        <end position="216"/>
    </location>
</feature>
<keyword evidence="6 9" id="KW-1133">Transmembrane helix</keyword>
<dbReference type="PROSITE" id="PS50263">
    <property type="entry name" value="CN_HYDROLASE"/>
    <property type="match status" value="1"/>
</dbReference>
<evidence type="ECO:0000313" key="12">
    <source>
        <dbReference type="Proteomes" id="UP000231267"/>
    </source>
</evidence>
<comment type="similarity">
    <text evidence="2">Belongs to the CN hydrolase family. Apolipoprotein N-acyltransferase subfamily.</text>
</comment>
<keyword evidence="3" id="KW-1003">Cell membrane</keyword>
<dbReference type="Pfam" id="PF00795">
    <property type="entry name" value="CN_hydrolase"/>
    <property type="match status" value="1"/>
</dbReference>
<organism evidence="11 12">
    <name type="scientific">Candidatus Taenaricola geysiri</name>
    <dbReference type="NCBI Taxonomy" id="1974752"/>
    <lineage>
        <taxon>Bacteria</taxon>
        <taxon>Pseudomonadati</taxon>
        <taxon>Candidatus Omnitrophota</taxon>
        <taxon>Candidatus Taenaricola</taxon>
    </lineage>
</organism>
<dbReference type="PANTHER" id="PTHR38686:SF1">
    <property type="entry name" value="APOLIPOPROTEIN N-ACYLTRANSFERASE"/>
    <property type="match status" value="1"/>
</dbReference>
<keyword evidence="5 9" id="KW-0812">Transmembrane</keyword>
<evidence type="ECO:0000259" key="10">
    <source>
        <dbReference type="PROSITE" id="PS50263"/>
    </source>
</evidence>
<sequence length="354" mass="40137">MKSYRFVFLSIISAVLLVLSHPSPGMWAFAWFAFVPLFIALDGKKFLDAWLLGFLSGVVFFYGAISWLNSIAVMATVGLVLYLALYFSFFAAFTAAILKKNLPVFLKCAIIASWWVALEFIRSNFLTGFGWALLGYSQSPFLPAIQIADITGAYGVSFIVMFTNVVIYEFFASRGQVHPDNNFTREPVPTMLFNNRLINFLACIFLIAVVFIYGFYKLNFQFSTPNSQLKISLIQGNIPQSLKWDDTYRKDIIKTYFDFTMEAAKDKPDLIVWPETSFPVDLELEPAIAKRLFNLAKAVNTHILVGTNRYKSGNIYNSAFLISPDGAIMSYYDKLHLVPFGEYMPKIPGFLYKV</sequence>
<keyword evidence="11" id="KW-0449">Lipoprotein</keyword>
<comment type="subcellular location">
    <subcellularLocation>
        <location evidence="1">Cell membrane</location>
        <topology evidence="1">Multi-pass membrane protein</topology>
    </subcellularLocation>
</comment>
<evidence type="ECO:0000256" key="3">
    <source>
        <dbReference type="ARBA" id="ARBA00022475"/>
    </source>
</evidence>
<evidence type="ECO:0000256" key="4">
    <source>
        <dbReference type="ARBA" id="ARBA00022679"/>
    </source>
</evidence>
<dbReference type="Gene3D" id="3.60.110.10">
    <property type="entry name" value="Carbon-nitrogen hydrolase"/>
    <property type="match status" value="1"/>
</dbReference>
<evidence type="ECO:0000313" key="11">
    <source>
        <dbReference type="EMBL" id="PIW66127.1"/>
    </source>
</evidence>
<evidence type="ECO:0000256" key="1">
    <source>
        <dbReference type="ARBA" id="ARBA00004651"/>
    </source>
</evidence>
<evidence type="ECO:0000256" key="2">
    <source>
        <dbReference type="ARBA" id="ARBA00010065"/>
    </source>
</evidence>
<dbReference type="GO" id="GO:0016410">
    <property type="term" value="F:N-acyltransferase activity"/>
    <property type="evidence" value="ECO:0007669"/>
    <property type="project" value="InterPro"/>
</dbReference>
<dbReference type="SUPFAM" id="SSF56317">
    <property type="entry name" value="Carbon-nitrogen hydrolase"/>
    <property type="match status" value="1"/>
</dbReference>
<feature type="transmembrane region" description="Helical" evidence="9">
    <location>
        <begin position="141"/>
        <end position="167"/>
    </location>
</feature>
<evidence type="ECO:0000256" key="9">
    <source>
        <dbReference type="SAM" id="Phobius"/>
    </source>
</evidence>
<protein>
    <submittedName>
        <fullName evidence="11">Apolipoprotein N-acyltransferase</fullName>
    </submittedName>
</protein>
<reference evidence="11 12" key="1">
    <citation type="submission" date="2017-09" db="EMBL/GenBank/DDBJ databases">
        <title>Depth-based differentiation of microbial function through sediment-hosted aquifers and enrichment of novel symbionts in the deep terrestrial subsurface.</title>
        <authorList>
            <person name="Probst A.J."/>
            <person name="Ladd B."/>
            <person name="Jarett J.K."/>
            <person name="Geller-Mcgrath D.E."/>
            <person name="Sieber C.M."/>
            <person name="Emerson J.B."/>
            <person name="Anantharaman K."/>
            <person name="Thomas B.C."/>
            <person name="Malmstrom R."/>
            <person name="Stieglmeier M."/>
            <person name="Klingl A."/>
            <person name="Woyke T."/>
            <person name="Ryan C.M."/>
            <person name="Banfield J.F."/>
        </authorList>
    </citation>
    <scope>NUCLEOTIDE SEQUENCE [LARGE SCALE GENOMIC DNA]</scope>
    <source>
        <strain evidence="11">CG12_big_fil_rev_8_21_14_0_65_43_15</strain>
    </source>
</reference>
<dbReference type="GO" id="GO:0042158">
    <property type="term" value="P:lipoprotein biosynthetic process"/>
    <property type="evidence" value="ECO:0007669"/>
    <property type="project" value="InterPro"/>
</dbReference>
<dbReference type="GO" id="GO:0005886">
    <property type="term" value="C:plasma membrane"/>
    <property type="evidence" value="ECO:0007669"/>
    <property type="project" value="UniProtKB-SubCell"/>
</dbReference>
<dbReference type="EMBL" id="PFGP01000111">
    <property type="protein sequence ID" value="PIW66127.1"/>
    <property type="molecule type" value="Genomic_DNA"/>
</dbReference>
<gene>
    <name evidence="11" type="primary">lnt</name>
    <name evidence="11" type="ORF">COW11_04950</name>
</gene>
<feature type="transmembrane region" description="Helical" evidence="9">
    <location>
        <begin position="46"/>
        <end position="65"/>
    </location>
</feature>
<evidence type="ECO:0000256" key="8">
    <source>
        <dbReference type="ARBA" id="ARBA00023315"/>
    </source>
</evidence>
<feature type="non-terminal residue" evidence="11">
    <location>
        <position position="354"/>
    </location>
</feature>
<dbReference type="Proteomes" id="UP000231267">
    <property type="component" value="Unassembled WGS sequence"/>
</dbReference>
<dbReference type="InterPro" id="IPR003010">
    <property type="entry name" value="C-N_Hydrolase"/>
</dbReference>
<dbReference type="AlphaFoldDB" id="A0A2J0LQL0"/>
<keyword evidence="7 9" id="KW-0472">Membrane</keyword>
<keyword evidence="4 11" id="KW-0808">Transferase</keyword>
<dbReference type="InterPro" id="IPR036526">
    <property type="entry name" value="C-N_Hydrolase_sf"/>
</dbReference>
<dbReference type="InterPro" id="IPR045378">
    <property type="entry name" value="LNT_N"/>
</dbReference>
<dbReference type="NCBIfam" id="TIGR00546">
    <property type="entry name" value="lnt"/>
    <property type="match status" value="1"/>
</dbReference>
<dbReference type="PANTHER" id="PTHR38686">
    <property type="entry name" value="APOLIPOPROTEIN N-ACYLTRANSFERASE"/>
    <property type="match status" value="1"/>
</dbReference>
<dbReference type="Pfam" id="PF20154">
    <property type="entry name" value="LNT_N"/>
    <property type="match status" value="1"/>
</dbReference>
<feature type="domain" description="CN hydrolase" evidence="10">
    <location>
        <begin position="234"/>
        <end position="354"/>
    </location>
</feature>
<evidence type="ECO:0000256" key="5">
    <source>
        <dbReference type="ARBA" id="ARBA00022692"/>
    </source>
</evidence>
<accession>A0A2J0LQL0</accession>
<evidence type="ECO:0000256" key="6">
    <source>
        <dbReference type="ARBA" id="ARBA00022989"/>
    </source>
</evidence>
<keyword evidence="8 11" id="KW-0012">Acyltransferase</keyword>